<sequence length="77" mass="8830">MWILYCRVESSWTLELILKASVAITTYYIKANDLRAYQDQQIIILYVVLSSQFNVAPYKPNKPTSAPVEATVKCNIM</sequence>
<dbReference type="InParanoid" id="S2JZ96"/>
<organism evidence="1 2">
    <name type="scientific">Mucor circinelloides f. circinelloides (strain 1006PhL)</name>
    <name type="common">Mucormycosis agent</name>
    <name type="synonym">Calyptromyces circinelloides</name>
    <dbReference type="NCBI Taxonomy" id="1220926"/>
    <lineage>
        <taxon>Eukaryota</taxon>
        <taxon>Fungi</taxon>
        <taxon>Fungi incertae sedis</taxon>
        <taxon>Mucoromycota</taxon>
        <taxon>Mucoromycotina</taxon>
        <taxon>Mucoromycetes</taxon>
        <taxon>Mucorales</taxon>
        <taxon>Mucorineae</taxon>
        <taxon>Mucoraceae</taxon>
        <taxon>Mucor</taxon>
    </lineage>
</organism>
<accession>S2JZ96</accession>
<gene>
    <name evidence="1" type="ORF">HMPREF1544_04990</name>
</gene>
<keyword evidence="2" id="KW-1185">Reference proteome</keyword>
<evidence type="ECO:0000313" key="1">
    <source>
        <dbReference type="EMBL" id="EPB88158.1"/>
    </source>
</evidence>
<dbReference type="VEuPathDB" id="FungiDB:HMPREF1544_04990"/>
<evidence type="ECO:0000313" key="2">
    <source>
        <dbReference type="Proteomes" id="UP000014254"/>
    </source>
</evidence>
<dbReference type="AlphaFoldDB" id="S2JZ96"/>
<protein>
    <submittedName>
        <fullName evidence="1">Uncharacterized protein</fullName>
    </submittedName>
</protein>
<reference evidence="2" key="1">
    <citation type="submission" date="2013-05" db="EMBL/GenBank/DDBJ databases">
        <title>The Genome sequence of Mucor circinelloides f. circinelloides 1006PhL.</title>
        <authorList>
            <consortium name="The Broad Institute Genomics Platform"/>
            <person name="Cuomo C."/>
            <person name="Earl A."/>
            <person name="Findley K."/>
            <person name="Lee S.C."/>
            <person name="Walker B."/>
            <person name="Young S."/>
            <person name="Zeng Q."/>
            <person name="Gargeya S."/>
            <person name="Fitzgerald M."/>
            <person name="Haas B."/>
            <person name="Abouelleil A."/>
            <person name="Allen A.W."/>
            <person name="Alvarado L."/>
            <person name="Arachchi H.M."/>
            <person name="Berlin A.M."/>
            <person name="Chapman S.B."/>
            <person name="Gainer-Dewar J."/>
            <person name="Goldberg J."/>
            <person name="Griggs A."/>
            <person name="Gujja S."/>
            <person name="Hansen M."/>
            <person name="Howarth C."/>
            <person name="Imamovic A."/>
            <person name="Ireland A."/>
            <person name="Larimer J."/>
            <person name="McCowan C."/>
            <person name="Murphy C."/>
            <person name="Pearson M."/>
            <person name="Poon T.W."/>
            <person name="Priest M."/>
            <person name="Roberts A."/>
            <person name="Saif S."/>
            <person name="Shea T."/>
            <person name="Sisk P."/>
            <person name="Sykes S."/>
            <person name="Wortman J."/>
            <person name="Nusbaum C."/>
            <person name="Birren B."/>
        </authorList>
    </citation>
    <scope>NUCLEOTIDE SEQUENCE [LARGE SCALE GENOMIC DNA]</scope>
    <source>
        <strain evidence="2">1006PhL</strain>
    </source>
</reference>
<dbReference type="EMBL" id="KE123955">
    <property type="protein sequence ID" value="EPB88158.1"/>
    <property type="molecule type" value="Genomic_DNA"/>
</dbReference>
<proteinExistence type="predicted"/>
<name>S2JZ96_MUCC1</name>
<dbReference type="Proteomes" id="UP000014254">
    <property type="component" value="Unassembled WGS sequence"/>
</dbReference>